<gene>
    <name evidence="1" type="ORF">NEOLEDRAFT_1080401</name>
</gene>
<organism evidence="1 2">
    <name type="scientific">Neolentinus lepideus HHB14362 ss-1</name>
    <dbReference type="NCBI Taxonomy" id="1314782"/>
    <lineage>
        <taxon>Eukaryota</taxon>
        <taxon>Fungi</taxon>
        <taxon>Dikarya</taxon>
        <taxon>Basidiomycota</taxon>
        <taxon>Agaricomycotina</taxon>
        <taxon>Agaricomycetes</taxon>
        <taxon>Gloeophyllales</taxon>
        <taxon>Gloeophyllaceae</taxon>
        <taxon>Neolentinus</taxon>
    </lineage>
</organism>
<dbReference type="AlphaFoldDB" id="A0A165MJ24"/>
<dbReference type="Proteomes" id="UP000076761">
    <property type="component" value="Unassembled WGS sequence"/>
</dbReference>
<keyword evidence="2" id="KW-1185">Reference proteome</keyword>
<dbReference type="InParanoid" id="A0A165MJ24"/>
<name>A0A165MJ24_9AGAM</name>
<evidence type="ECO:0000313" key="1">
    <source>
        <dbReference type="EMBL" id="KZT18396.1"/>
    </source>
</evidence>
<proteinExistence type="predicted"/>
<reference evidence="1 2" key="1">
    <citation type="journal article" date="2016" name="Mol. Biol. Evol.">
        <title>Comparative Genomics of Early-Diverging Mushroom-Forming Fungi Provides Insights into the Origins of Lignocellulose Decay Capabilities.</title>
        <authorList>
            <person name="Nagy L.G."/>
            <person name="Riley R."/>
            <person name="Tritt A."/>
            <person name="Adam C."/>
            <person name="Daum C."/>
            <person name="Floudas D."/>
            <person name="Sun H."/>
            <person name="Yadav J.S."/>
            <person name="Pangilinan J."/>
            <person name="Larsson K.H."/>
            <person name="Matsuura K."/>
            <person name="Barry K."/>
            <person name="Labutti K."/>
            <person name="Kuo R."/>
            <person name="Ohm R.A."/>
            <person name="Bhattacharya S.S."/>
            <person name="Shirouzu T."/>
            <person name="Yoshinaga Y."/>
            <person name="Martin F.M."/>
            <person name="Grigoriev I.V."/>
            <person name="Hibbett D.S."/>
        </authorList>
    </citation>
    <scope>NUCLEOTIDE SEQUENCE [LARGE SCALE GENOMIC DNA]</scope>
    <source>
        <strain evidence="1 2">HHB14362 ss-1</strain>
    </source>
</reference>
<accession>A0A165MJ24</accession>
<dbReference type="OrthoDB" id="2629491at2759"/>
<evidence type="ECO:0000313" key="2">
    <source>
        <dbReference type="Proteomes" id="UP000076761"/>
    </source>
</evidence>
<dbReference type="EMBL" id="KV425684">
    <property type="protein sequence ID" value="KZT18396.1"/>
    <property type="molecule type" value="Genomic_DNA"/>
</dbReference>
<protein>
    <submittedName>
        <fullName evidence="1">Uncharacterized protein</fullName>
    </submittedName>
</protein>
<sequence length="83" mass="9728">MEIEDDIHLETETGLVTWNLQGAIYYGDSHFTARFWENGDTCWFHDGMTTQQRCVNEGHVQPSMRITAGSRRVHLCIYIREHD</sequence>